<protein>
    <submittedName>
        <fullName evidence="1">Uncharacterized protein</fullName>
    </submittedName>
</protein>
<dbReference type="EMBL" id="MU003493">
    <property type="protein sequence ID" value="KAF2477073.1"/>
    <property type="molecule type" value="Genomic_DNA"/>
</dbReference>
<gene>
    <name evidence="1" type="ORF">BDR25DRAFT_178582</name>
</gene>
<feature type="non-terminal residue" evidence="1">
    <location>
        <position position="218"/>
    </location>
</feature>
<reference evidence="1" key="1">
    <citation type="journal article" date="2020" name="Stud. Mycol.">
        <title>101 Dothideomycetes genomes: a test case for predicting lifestyles and emergence of pathogens.</title>
        <authorList>
            <person name="Haridas S."/>
            <person name="Albert R."/>
            <person name="Binder M."/>
            <person name="Bloem J."/>
            <person name="Labutti K."/>
            <person name="Salamov A."/>
            <person name="Andreopoulos B."/>
            <person name="Baker S."/>
            <person name="Barry K."/>
            <person name="Bills G."/>
            <person name="Bluhm B."/>
            <person name="Cannon C."/>
            <person name="Castanera R."/>
            <person name="Culley D."/>
            <person name="Daum C."/>
            <person name="Ezra D."/>
            <person name="Gonzalez J."/>
            <person name="Henrissat B."/>
            <person name="Kuo A."/>
            <person name="Liang C."/>
            <person name="Lipzen A."/>
            <person name="Lutzoni F."/>
            <person name="Magnuson J."/>
            <person name="Mondo S."/>
            <person name="Nolan M."/>
            <person name="Ohm R."/>
            <person name="Pangilinan J."/>
            <person name="Park H.-J."/>
            <person name="Ramirez L."/>
            <person name="Alfaro M."/>
            <person name="Sun H."/>
            <person name="Tritt A."/>
            <person name="Yoshinaga Y."/>
            <person name="Zwiers L.-H."/>
            <person name="Turgeon B."/>
            <person name="Goodwin S."/>
            <person name="Spatafora J."/>
            <person name="Crous P."/>
            <person name="Grigoriev I."/>
        </authorList>
    </citation>
    <scope>NUCLEOTIDE SEQUENCE</scope>
    <source>
        <strain evidence="1">ATCC 200398</strain>
    </source>
</reference>
<sequence length="218" mass="24622">LKTGPTANIFVGTVGNQYIGIEGASVGILTNFCGFSKERTFAHGISRLSIPGGKKTTVAWIYRYMLAGERNPKDLVPFEELALLELILLHHHCVHLQYDNLKIKTEGRIRYKLRHMVPGVITISNIATSIPPALDVAANSIARLMGQPLAFDYTPYMEFAKSNEEFRSLLEMSIRHILQDRTSFSRKYYGRRHPTPEVVWAIRYYSCGPSPRVTPKTP</sequence>
<keyword evidence="2" id="KW-1185">Reference proteome</keyword>
<name>A0ACB6RCR4_9PLEO</name>
<evidence type="ECO:0000313" key="2">
    <source>
        <dbReference type="Proteomes" id="UP000799755"/>
    </source>
</evidence>
<feature type="non-terminal residue" evidence="1">
    <location>
        <position position="1"/>
    </location>
</feature>
<organism evidence="1 2">
    <name type="scientific">Lindgomyces ingoldianus</name>
    <dbReference type="NCBI Taxonomy" id="673940"/>
    <lineage>
        <taxon>Eukaryota</taxon>
        <taxon>Fungi</taxon>
        <taxon>Dikarya</taxon>
        <taxon>Ascomycota</taxon>
        <taxon>Pezizomycotina</taxon>
        <taxon>Dothideomycetes</taxon>
        <taxon>Pleosporomycetidae</taxon>
        <taxon>Pleosporales</taxon>
        <taxon>Lindgomycetaceae</taxon>
        <taxon>Lindgomyces</taxon>
    </lineage>
</organism>
<accession>A0ACB6RCR4</accession>
<evidence type="ECO:0000313" key="1">
    <source>
        <dbReference type="EMBL" id="KAF2477073.1"/>
    </source>
</evidence>
<proteinExistence type="predicted"/>
<dbReference type="Proteomes" id="UP000799755">
    <property type="component" value="Unassembled WGS sequence"/>
</dbReference>
<comment type="caution">
    <text evidence="1">The sequence shown here is derived from an EMBL/GenBank/DDBJ whole genome shotgun (WGS) entry which is preliminary data.</text>
</comment>